<evidence type="ECO:0000256" key="2">
    <source>
        <dbReference type="SAM" id="SignalP"/>
    </source>
</evidence>
<reference evidence="3 4" key="1">
    <citation type="submission" date="2019-02" db="EMBL/GenBank/DDBJ databases">
        <title>Draft Genome Sequence of Streptomyces sp. AM-2504, identified by 16S rRNA comparative analysis as a Streptomyces Kasugaensis strain.</title>
        <authorList>
            <person name="Napolioni V."/>
            <person name="Giuliodori A.M."/>
            <person name="Spurio R."/>
            <person name="Fabbretti A."/>
        </authorList>
    </citation>
    <scope>NUCLEOTIDE SEQUENCE [LARGE SCALE GENOMIC DNA]</scope>
    <source>
        <strain evidence="3 4">AM-2504</strain>
    </source>
</reference>
<evidence type="ECO:0000313" key="3">
    <source>
        <dbReference type="EMBL" id="TBO57003.1"/>
    </source>
</evidence>
<dbReference type="PROSITE" id="PS51318">
    <property type="entry name" value="TAT"/>
    <property type="match status" value="1"/>
</dbReference>
<sequence length="103" mass="10535">MRAQRRSVIRSATVATGALAALLLPMGAAFAADSTMPTGGRTSIMLPDDGLAGVAERVGHLPKAALIGGASALAVAGVGIAWRRRRHGHLTVRTHQAHQGSHA</sequence>
<evidence type="ECO:0000256" key="1">
    <source>
        <dbReference type="SAM" id="Phobius"/>
    </source>
</evidence>
<dbReference type="GeneID" id="97374318"/>
<evidence type="ECO:0000313" key="4">
    <source>
        <dbReference type="Proteomes" id="UP000292452"/>
    </source>
</evidence>
<keyword evidence="2" id="KW-0732">Signal</keyword>
<keyword evidence="1" id="KW-0812">Transmembrane</keyword>
<comment type="caution">
    <text evidence="3">The sequence shown here is derived from an EMBL/GenBank/DDBJ whole genome shotgun (WGS) entry which is preliminary data.</text>
</comment>
<name>A0A4Q9HQ17_STRKA</name>
<dbReference type="RefSeq" id="WP_052856094.1">
    <property type="nucleotide sequence ID" value="NZ_SIXH01000269.1"/>
</dbReference>
<keyword evidence="4" id="KW-1185">Reference proteome</keyword>
<accession>A0A4Q9HQ17</accession>
<keyword evidence="1" id="KW-1133">Transmembrane helix</keyword>
<protein>
    <recommendedName>
        <fullName evidence="5">LPXTG cell wall anchor domain-containing protein</fullName>
    </recommendedName>
</protein>
<gene>
    <name evidence="3" type="ORF">EYS09_24985</name>
</gene>
<feature type="transmembrane region" description="Helical" evidence="1">
    <location>
        <begin position="64"/>
        <end position="82"/>
    </location>
</feature>
<keyword evidence="1" id="KW-0472">Membrane</keyword>
<organism evidence="3 4">
    <name type="scientific">Streptomyces kasugaensis</name>
    <dbReference type="NCBI Taxonomy" id="1946"/>
    <lineage>
        <taxon>Bacteria</taxon>
        <taxon>Bacillati</taxon>
        <taxon>Actinomycetota</taxon>
        <taxon>Actinomycetes</taxon>
        <taxon>Kitasatosporales</taxon>
        <taxon>Streptomycetaceae</taxon>
        <taxon>Streptomyces</taxon>
    </lineage>
</organism>
<dbReference type="Proteomes" id="UP000292452">
    <property type="component" value="Unassembled WGS sequence"/>
</dbReference>
<feature type="signal peptide" evidence="2">
    <location>
        <begin position="1"/>
        <end position="31"/>
    </location>
</feature>
<dbReference type="InterPro" id="IPR006311">
    <property type="entry name" value="TAT_signal"/>
</dbReference>
<feature type="chain" id="PRO_5020733284" description="LPXTG cell wall anchor domain-containing protein" evidence="2">
    <location>
        <begin position="32"/>
        <end position="103"/>
    </location>
</feature>
<dbReference type="EMBL" id="SIXH01000269">
    <property type="protein sequence ID" value="TBO57003.1"/>
    <property type="molecule type" value="Genomic_DNA"/>
</dbReference>
<evidence type="ECO:0008006" key="5">
    <source>
        <dbReference type="Google" id="ProtNLM"/>
    </source>
</evidence>
<proteinExistence type="predicted"/>
<dbReference type="AlphaFoldDB" id="A0A4Q9HQ17"/>